<evidence type="ECO:0000256" key="10">
    <source>
        <dbReference type="SAM" id="Phobius"/>
    </source>
</evidence>
<evidence type="ECO:0000256" key="5">
    <source>
        <dbReference type="ARBA" id="ARBA00022856"/>
    </source>
</evidence>
<keyword evidence="3" id="KW-0813">Transport</keyword>
<gene>
    <name evidence="11" type="ORF">AAFC00_000804</name>
</gene>
<dbReference type="RefSeq" id="XP_069203368.1">
    <property type="nucleotide sequence ID" value="XM_069347521.1"/>
</dbReference>
<dbReference type="Proteomes" id="UP001562354">
    <property type="component" value="Unassembled WGS sequence"/>
</dbReference>
<protein>
    <submittedName>
        <fullName evidence="11">Uncharacterized protein</fullName>
    </submittedName>
</protein>
<keyword evidence="5" id="KW-0571">Peptide transport</keyword>
<keyword evidence="7 10" id="KW-1133">Transmembrane helix</keyword>
<evidence type="ECO:0000313" key="11">
    <source>
        <dbReference type="EMBL" id="KAL1310519.1"/>
    </source>
</evidence>
<evidence type="ECO:0000256" key="4">
    <source>
        <dbReference type="ARBA" id="ARBA00022692"/>
    </source>
</evidence>
<dbReference type="GeneID" id="95974507"/>
<evidence type="ECO:0000256" key="8">
    <source>
        <dbReference type="ARBA" id="ARBA00023136"/>
    </source>
</evidence>
<evidence type="ECO:0000256" key="2">
    <source>
        <dbReference type="ARBA" id="ARBA00008807"/>
    </source>
</evidence>
<dbReference type="InterPro" id="IPR004813">
    <property type="entry name" value="OPT"/>
</dbReference>
<dbReference type="InterPro" id="IPR004648">
    <property type="entry name" value="Oligpept_transpt"/>
</dbReference>
<feature type="transmembrane region" description="Helical" evidence="10">
    <location>
        <begin position="632"/>
        <end position="651"/>
    </location>
</feature>
<comment type="subcellular location">
    <subcellularLocation>
        <location evidence="1">Membrane</location>
        <topology evidence="1">Multi-pass membrane protein</topology>
    </subcellularLocation>
</comment>
<keyword evidence="12" id="KW-1185">Reference proteome</keyword>
<feature type="transmembrane region" description="Helical" evidence="10">
    <location>
        <begin position="111"/>
        <end position="131"/>
    </location>
</feature>
<evidence type="ECO:0000256" key="6">
    <source>
        <dbReference type="ARBA" id="ARBA00022927"/>
    </source>
</evidence>
<organism evidence="11 12">
    <name type="scientific">Neodothiora populina</name>
    <dbReference type="NCBI Taxonomy" id="2781224"/>
    <lineage>
        <taxon>Eukaryota</taxon>
        <taxon>Fungi</taxon>
        <taxon>Dikarya</taxon>
        <taxon>Ascomycota</taxon>
        <taxon>Pezizomycotina</taxon>
        <taxon>Dothideomycetes</taxon>
        <taxon>Dothideomycetidae</taxon>
        <taxon>Dothideales</taxon>
        <taxon>Dothioraceae</taxon>
        <taxon>Neodothiora</taxon>
    </lineage>
</organism>
<evidence type="ECO:0000313" key="12">
    <source>
        <dbReference type="Proteomes" id="UP001562354"/>
    </source>
</evidence>
<reference evidence="11 12" key="1">
    <citation type="submission" date="2024-07" db="EMBL/GenBank/DDBJ databases">
        <title>Draft sequence of the Neodothiora populina.</title>
        <authorList>
            <person name="Drown D.D."/>
            <person name="Schuette U.S."/>
            <person name="Buechlein A.B."/>
            <person name="Rusch D.R."/>
            <person name="Winton L.W."/>
            <person name="Adams G.A."/>
        </authorList>
    </citation>
    <scope>NUCLEOTIDE SEQUENCE [LARGE SCALE GENOMIC DNA]</scope>
    <source>
        <strain evidence="11 12">CPC 39397</strain>
    </source>
</reference>
<feature type="transmembrane region" description="Helical" evidence="10">
    <location>
        <begin position="513"/>
        <end position="533"/>
    </location>
</feature>
<evidence type="ECO:0000256" key="1">
    <source>
        <dbReference type="ARBA" id="ARBA00004141"/>
    </source>
</evidence>
<evidence type="ECO:0000256" key="7">
    <source>
        <dbReference type="ARBA" id="ARBA00022989"/>
    </source>
</evidence>
<dbReference type="NCBIfam" id="TIGR00728">
    <property type="entry name" value="OPT_sfam"/>
    <property type="match status" value="1"/>
</dbReference>
<dbReference type="Pfam" id="PF03169">
    <property type="entry name" value="OPT"/>
    <property type="match status" value="1"/>
</dbReference>
<sequence>MSAVHEILPDDSKLSPVDFKESDPPPPTYNEEKKNFDVSEGEIFVPDDTDEVIDPRLKNYPIQLVAKTVSLHNDPTEPILTFRFWFLSTFWVVVGCAIATFYYFKPYSMTLTSYAVQLLSWGMGVAMAKYLPTRQFNTFGYKWSLNPAPFNPKEHALVVVAYWGSCYTAYGLGPLSAMEMYYGKKVNAGWGILFLISTQLIGYGFAGIYRDILVRPPKLYYPGVLPNVALLNAMHKNPSMAKNSLKFFGIVAVATFVWQWFPSFIFPLLTTIPLLCYFGHGNWIAYILGSGNYGFGLLDISLDWNYASFFSPLYTPLWASAHQWGFALFLCWCLYPILYFYNVLGAKTFAPMSSGTFDSDGNKFNTSRILNPNLTLNATALAEYSQPHWSMTYAMYFFWGFAASTGAMMYAALYYGYDSYIAIKNAWQNRRSHEDDPYLEVMSFDPRVPHWWYIALLVICLALSFATIYQGGFQLSWWGFIVICLISWVFTFPNGVLWGVANMQVGMAFLSEVIAGSLFPGQPLSVLTCMVYGRQILEQNLNLISDYKFGFYMKIPEREMFWGQVYGTLLGPFVNYGLMRVIIDSVGAETLTGEKHSTTWLALKTKNFYSTSVLWGILGPHSFFSSGSSYSFVYYGFIIGPVCVAAVWLLHRRFPSWNLETRFNPVLLFYGGTLFPVYQTTNLVTSALFSVVFMGWAYRYKPVWWRKYNYLLGVGLDCGSQLMTTVLTFAVVLAGKSMPYWWGNDASGYTDRCFPPGNLPAGAQP</sequence>
<feature type="transmembrane region" description="Helical" evidence="10">
    <location>
        <begin position="451"/>
        <end position="469"/>
    </location>
</feature>
<feature type="transmembrane region" description="Helical" evidence="10">
    <location>
        <begin position="188"/>
        <end position="209"/>
    </location>
</feature>
<feature type="compositionally biased region" description="Basic and acidic residues" evidence="9">
    <location>
        <begin position="7"/>
        <end position="23"/>
    </location>
</feature>
<accession>A0ABR3PLS9</accession>
<proteinExistence type="inferred from homology"/>
<evidence type="ECO:0000256" key="9">
    <source>
        <dbReference type="SAM" id="MobiDB-lite"/>
    </source>
</evidence>
<comment type="similarity">
    <text evidence="2">Belongs to the oligopeptide OPT transporter family.</text>
</comment>
<feature type="transmembrane region" description="Helical" evidence="10">
    <location>
        <begin position="710"/>
        <end position="734"/>
    </location>
</feature>
<feature type="region of interest" description="Disordered" evidence="9">
    <location>
        <begin position="1"/>
        <end position="34"/>
    </location>
</feature>
<feature type="transmembrane region" description="Helical" evidence="10">
    <location>
        <begin position="324"/>
        <end position="344"/>
    </location>
</feature>
<feature type="transmembrane region" description="Helical" evidence="10">
    <location>
        <begin position="677"/>
        <end position="698"/>
    </location>
</feature>
<feature type="transmembrane region" description="Helical" evidence="10">
    <location>
        <begin position="244"/>
        <end position="261"/>
    </location>
</feature>
<evidence type="ECO:0000256" key="3">
    <source>
        <dbReference type="ARBA" id="ARBA00022448"/>
    </source>
</evidence>
<keyword evidence="6" id="KW-0653">Protein transport</keyword>
<dbReference type="EMBL" id="JBFMKM010000003">
    <property type="protein sequence ID" value="KAL1310519.1"/>
    <property type="molecule type" value="Genomic_DNA"/>
</dbReference>
<feature type="transmembrane region" description="Helical" evidence="10">
    <location>
        <begin position="396"/>
        <end position="417"/>
    </location>
</feature>
<name>A0ABR3PLS9_9PEZI</name>
<comment type="caution">
    <text evidence="11">The sequence shown here is derived from an EMBL/GenBank/DDBJ whole genome shotgun (WGS) entry which is preliminary data.</text>
</comment>
<dbReference type="PANTHER" id="PTHR22601">
    <property type="entry name" value="ISP4 LIKE PROTEIN"/>
    <property type="match status" value="1"/>
</dbReference>
<keyword evidence="4 10" id="KW-0812">Transmembrane</keyword>
<keyword evidence="8 10" id="KW-0472">Membrane</keyword>
<feature type="transmembrane region" description="Helical" evidence="10">
    <location>
        <begin position="476"/>
        <end position="501"/>
    </location>
</feature>
<feature type="transmembrane region" description="Helical" evidence="10">
    <location>
        <begin position="84"/>
        <end position="104"/>
    </location>
</feature>